<reference evidence="3" key="1">
    <citation type="submission" date="2017-02" db="UniProtKB">
        <authorList>
            <consortium name="WormBaseParasite"/>
        </authorList>
    </citation>
    <scope>IDENTIFICATION</scope>
</reference>
<evidence type="ECO:0000313" key="1">
    <source>
        <dbReference type="EMBL" id="VDK38000.1"/>
    </source>
</evidence>
<dbReference type="AlphaFoldDB" id="A0A0R3W9P0"/>
<sequence>MGEIGPISPLSCNLRSFKGWWDEAEEGGGVILSIPLTYLFEWVFAEVAFVLERNLSLIGIFEIRRGQEYLRAVNIENWTEMEFVKKVVVLIDQDSIRMHFIPNRRRLDGHGAVQFIWTTFSDTFFNLLMTFSVVASSRPMKQMNLELHLLFLCHRYFRLGCETLRLRLQSRSHSPHKERVFFSNDMAYVRARNGREGCLALLRDEERDGLVRHHRSLEEAHRWLSGHYPPNIRCLQGGDGAGSYVNNQRCQLQGLRLALGIRGSFSILIRWINVEVQAMTTPLSGLRGTVLVFFFLKIDGSATPKAGNFEDGGKGIRVIGGEKSWLDDAKSEDLSATMTQTSEGRGEE</sequence>
<accession>A0A0R3W9P0</accession>
<name>A0A0R3W9P0_TAEAS</name>
<keyword evidence="2" id="KW-1185">Reference proteome</keyword>
<reference evidence="1 2" key="2">
    <citation type="submission" date="2018-11" db="EMBL/GenBank/DDBJ databases">
        <authorList>
            <consortium name="Pathogen Informatics"/>
        </authorList>
    </citation>
    <scope>NUCLEOTIDE SEQUENCE [LARGE SCALE GENOMIC DNA]</scope>
</reference>
<proteinExistence type="predicted"/>
<dbReference type="EMBL" id="UYRS01018585">
    <property type="protein sequence ID" value="VDK38000.1"/>
    <property type="molecule type" value="Genomic_DNA"/>
</dbReference>
<dbReference type="Proteomes" id="UP000282613">
    <property type="component" value="Unassembled WGS sequence"/>
</dbReference>
<gene>
    <name evidence="1" type="ORF">TASK_LOCUS7189</name>
</gene>
<evidence type="ECO:0000313" key="3">
    <source>
        <dbReference type="WBParaSite" id="TASK_0000718801-mRNA-1"/>
    </source>
</evidence>
<organism evidence="3">
    <name type="scientific">Taenia asiatica</name>
    <name type="common">Asian tapeworm</name>
    <dbReference type="NCBI Taxonomy" id="60517"/>
    <lineage>
        <taxon>Eukaryota</taxon>
        <taxon>Metazoa</taxon>
        <taxon>Spiralia</taxon>
        <taxon>Lophotrochozoa</taxon>
        <taxon>Platyhelminthes</taxon>
        <taxon>Cestoda</taxon>
        <taxon>Eucestoda</taxon>
        <taxon>Cyclophyllidea</taxon>
        <taxon>Taeniidae</taxon>
        <taxon>Taenia</taxon>
    </lineage>
</organism>
<protein>
    <submittedName>
        <fullName evidence="1 3">Uncharacterized protein</fullName>
    </submittedName>
</protein>
<dbReference type="WBParaSite" id="TASK_0000718801-mRNA-1">
    <property type="protein sequence ID" value="TASK_0000718801-mRNA-1"/>
    <property type="gene ID" value="TASK_0000718801"/>
</dbReference>
<evidence type="ECO:0000313" key="2">
    <source>
        <dbReference type="Proteomes" id="UP000282613"/>
    </source>
</evidence>